<gene>
    <name evidence="4" type="ORF">OHM77_10610</name>
</gene>
<dbReference type="AlphaFoldDB" id="A0AA49IXL8"/>
<dbReference type="InterPro" id="IPR011990">
    <property type="entry name" value="TPR-like_helical_dom_sf"/>
</dbReference>
<evidence type="ECO:0000259" key="3">
    <source>
        <dbReference type="Pfam" id="PF12770"/>
    </source>
</evidence>
<evidence type="ECO:0000313" key="4">
    <source>
        <dbReference type="EMBL" id="WIM05143.1"/>
    </source>
</evidence>
<dbReference type="Pfam" id="PF13374">
    <property type="entry name" value="TPR_10"/>
    <property type="match status" value="1"/>
</dbReference>
<dbReference type="EMBL" id="CP107246">
    <property type="protein sequence ID" value="WIM05143.1"/>
    <property type="molecule type" value="Genomic_DNA"/>
</dbReference>
<dbReference type="Proteomes" id="UP001234916">
    <property type="component" value="Chromosome"/>
</dbReference>
<dbReference type="PANTHER" id="PTHR46082:SF6">
    <property type="entry name" value="AAA+ ATPASE DOMAIN-CONTAINING PROTEIN-RELATED"/>
    <property type="match status" value="1"/>
</dbReference>
<keyword evidence="2" id="KW-0732">Signal</keyword>
<protein>
    <submittedName>
        <fullName evidence="4">CHAT domain-containing protein</fullName>
    </submittedName>
</protein>
<reference evidence="4" key="1">
    <citation type="journal article" date="2023" name="Nat. Microbiol.">
        <title>Enrichment and characterization of a nitric oxide-reducing microbial community in a continuous bioreactor.</title>
        <authorList>
            <person name="Garrido-Amador P."/>
            <person name="Stortenbeker N."/>
            <person name="Wessels H.J.C.T."/>
            <person name="Speth D.R."/>
            <person name="Garcia-Heredia I."/>
            <person name="Kartal B."/>
        </authorList>
    </citation>
    <scope>NUCLEOTIDE SEQUENCE</scope>
    <source>
        <strain evidence="4">MAG1</strain>
    </source>
</reference>
<dbReference type="KEGG" id="npv:OHM77_10610"/>
<feature type="coiled-coil region" evidence="1">
    <location>
        <begin position="531"/>
        <end position="588"/>
    </location>
</feature>
<evidence type="ECO:0000256" key="1">
    <source>
        <dbReference type="SAM" id="Coils"/>
    </source>
</evidence>
<feature type="signal peptide" evidence="2">
    <location>
        <begin position="1"/>
        <end position="21"/>
    </location>
</feature>
<proteinExistence type="predicted"/>
<dbReference type="InterPro" id="IPR053137">
    <property type="entry name" value="NLR-like"/>
</dbReference>
<dbReference type="InterPro" id="IPR024983">
    <property type="entry name" value="CHAT_dom"/>
</dbReference>
<accession>A0AA49IXL8</accession>
<dbReference type="PANTHER" id="PTHR46082">
    <property type="entry name" value="ATP/GTP-BINDING PROTEIN-RELATED"/>
    <property type="match status" value="1"/>
</dbReference>
<feature type="chain" id="PRO_5041322545" evidence="2">
    <location>
        <begin position="22"/>
        <end position="1027"/>
    </location>
</feature>
<keyword evidence="1" id="KW-0175">Coiled coil</keyword>
<sequence length="1027" mass="111490">MIGRRFYHLVFLCLLVSPALAEPPPPRTIDDVTRLLEHYKPDPTVAEKLRAEADAVPPAAVDRDVLFRFYWLRGLAAGKIGRIDQQIADLRKAAEYAEKGTADTVRMLRNLASAETQGGNLLNGVRTAEEGWRQTPQKQKGQMLAAEQLLTRQYSMLGDFEAAKRHLREAEATFTLLRRSPRWDELGLNWTALMERARAEIFSAEGRHVEAEGAHRKSLSNIERHIERNAAGLAGQEERMMFDGALDFREGRERSLAGTLLAQGKLAEAEVYARRALTRSLERVGRASVDAAQGLNLLARIVGEQGRDAESIRLAEASLRSLELAGAAPESMMIAAARRALGWALAAQRKYAEADTVFRKMREGLRNDSDLLKKVGGGDPDWVLAMLRLGRQPEAEGMAKSMLDSTLAKFADQPARIAERRALYAMTLAARRDRSAHREAVAAFAESMPILTDRAAGDAESENGSLRRQRRLVILIEAYLRLLAEIGGAPGFPGIEAADESFRLADIARGSSVQRALTASAARANLGDPKLADLARREQDAQRRIKALSELLTQLLSAPPEQQLPKVQADMRRDIDALREERTALRREVAERFPEYAQLVAPRPAALADARKLLRSGEALVAFYFAEDQGYVWALRADGADGPAIFATIPLGRDGLAQEVAALRRALDPGVADLDAIPPFDVAAAHRLYLKLLKPAEPFWQGASTLLVAPHAALGQLPLSLLPTEAVVQPGPAAVPFAGYKAVPWLLRKTAIVQLPSVTALASLRRLPPGDPSRRAFAGFGDPIFSVKQAQAATTPLSTRAAVRLRSTPRTVTVNSADIALLPRLPDTNDEIREIARVLGADPEEDVFLQSRATEKAVMDTDLSKRRVVMFATHGLVPGDLDGLTQPALALTSPAVAEGAGDGLLAMDEILSLKLDADWVVLSACNTAAGDGAGAEAVSGLGRAFFYAGARALLATNWPVETEAARLLMTGMFRQQKQQAGLSKAEALRRSMLALIDGPGSVNPSTGKADYSHAHPLFWAPFVMVGD</sequence>
<name>A0AA49IXL8_9PROT</name>
<dbReference type="Pfam" id="PF12770">
    <property type="entry name" value="CHAT"/>
    <property type="match status" value="1"/>
</dbReference>
<dbReference type="SUPFAM" id="SSF48452">
    <property type="entry name" value="TPR-like"/>
    <property type="match status" value="1"/>
</dbReference>
<evidence type="ECO:0000256" key="2">
    <source>
        <dbReference type="SAM" id="SignalP"/>
    </source>
</evidence>
<organism evidence="4">
    <name type="scientific">Candidatus Nitricoxidivorans perseverans</name>
    <dbReference type="NCBI Taxonomy" id="2975601"/>
    <lineage>
        <taxon>Bacteria</taxon>
        <taxon>Pseudomonadati</taxon>
        <taxon>Pseudomonadota</taxon>
        <taxon>Betaproteobacteria</taxon>
        <taxon>Nitrosomonadales</taxon>
        <taxon>Sterolibacteriaceae</taxon>
        <taxon>Candidatus Nitricoxidivorans</taxon>
    </lineage>
</organism>
<feature type="domain" description="CHAT" evidence="3">
    <location>
        <begin position="684"/>
        <end position="1027"/>
    </location>
</feature>
<dbReference type="Gene3D" id="1.25.40.10">
    <property type="entry name" value="Tetratricopeptide repeat domain"/>
    <property type="match status" value="2"/>
</dbReference>